<name>A0A7I4YVH4_HAECO</name>
<evidence type="ECO:0000313" key="2">
    <source>
        <dbReference type="WBParaSite" id="HCON_00153020-00001"/>
    </source>
</evidence>
<dbReference type="Proteomes" id="UP000025227">
    <property type="component" value="Unplaced"/>
</dbReference>
<sequence>MSPYALRFVDNENLRRISFHENFTMPSKHLILLAGKHSLTKESIKPPVQDYTLLESSDDCRGKKRGCKVHYGDYIYSEKDERSSTLERIEGRLVIHKTTLTNLSKFEKITVVGLYGPAVEVTENHLLEDISSLFKMNIKGPEPVLHWEGNKGRWCRSKADLKLLSRITRQKPYKLAPGDNHAQLHVLRNKHLMDPYMENLVELHGVYIETCWNLPQHAKHMFESLTKDVTIVRAEREKCTLEQYKKDTERERIVGSRPSNLSEIGGPEFCFAGNDGQLTELLRTQSYARLISMNKTLTEEYGNLTICEHFYGHLKVHGNETRGEFAFIQQLKKITGCLDIVNVTNSTSLKTNSSYFEELDLTNLTEIDYDGALCGNFFA</sequence>
<evidence type="ECO:0000313" key="1">
    <source>
        <dbReference type="Proteomes" id="UP000025227"/>
    </source>
</evidence>
<accession>A0A7I4YVH4</accession>
<dbReference type="AlphaFoldDB" id="A0A7I4YVH4"/>
<dbReference type="SUPFAM" id="SSF52058">
    <property type="entry name" value="L domain-like"/>
    <property type="match status" value="2"/>
</dbReference>
<proteinExistence type="predicted"/>
<reference evidence="2" key="1">
    <citation type="submission" date="2020-12" db="UniProtKB">
        <authorList>
            <consortium name="WormBaseParasite"/>
        </authorList>
    </citation>
    <scope>IDENTIFICATION</scope>
    <source>
        <strain evidence="2">MHco3</strain>
    </source>
</reference>
<dbReference type="WBParaSite" id="HCON_00153020-00001">
    <property type="protein sequence ID" value="HCON_00153020-00001"/>
    <property type="gene ID" value="HCON_00153020"/>
</dbReference>
<keyword evidence="1" id="KW-1185">Reference proteome</keyword>
<protein>
    <submittedName>
        <fullName evidence="2">Recep_L_domain domain-containing protein</fullName>
    </submittedName>
</protein>
<organism evidence="1 2">
    <name type="scientific">Haemonchus contortus</name>
    <name type="common">Barber pole worm</name>
    <dbReference type="NCBI Taxonomy" id="6289"/>
    <lineage>
        <taxon>Eukaryota</taxon>
        <taxon>Metazoa</taxon>
        <taxon>Ecdysozoa</taxon>
        <taxon>Nematoda</taxon>
        <taxon>Chromadorea</taxon>
        <taxon>Rhabditida</taxon>
        <taxon>Rhabditina</taxon>
        <taxon>Rhabditomorpha</taxon>
        <taxon>Strongyloidea</taxon>
        <taxon>Trichostrongylidae</taxon>
        <taxon>Haemonchus</taxon>
    </lineage>
</organism>